<dbReference type="GO" id="GO:0005829">
    <property type="term" value="C:cytosol"/>
    <property type="evidence" value="ECO:0007669"/>
    <property type="project" value="TreeGrafter"/>
</dbReference>
<feature type="binding site" evidence="10">
    <location>
        <position position="70"/>
    </location>
    <ligand>
        <name>Mg(2+)</name>
        <dbReference type="ChEBI" id="CHEBI:18420"/>
    </ligand>
</feature>
<comment type="function">
    <text evidence="10">Pyrophosphatase that catalyzes the hydrolysis of nucleoside triphosphates to their monophosphate derivatives, with a high preference for the non-canonical purine nucleotides XTP (xanthosine triphosphate), dITP (deoxyinosine triphosphate) and ITP. Seems to function as a house-cleaning enzyme that removes non-canonical purine nucleotides from the nucleotide pool, thus preventing their incorporation into DNA/RNA and avoiding chromosomal lesions.</text>
</comment>
<organism evidence="12 13">
    <name type="scientific">Candidatus Macondimonas diazotrophica</name>
    <dbReference type="NCBI Taxonomy" id="2305248"/>
    <lineage>
        <taxon>Bacteria</taxon>
        <taxon>Pseudomonadati</taxon>
        <taxon>Pseudomonadota</taxon>
        <taxon>Gammaproteobacteria</taxon>
        <taxon>Chromatiales</taxon>
        <taxon>Ectothiorhodospiraceae</taxon>
        <taxon>Candidatus Macondimonas</taxon>
    </lineage>
</organism>
<keyword evidence="4 10" id="KW-0547">Nucleotide-binding</keyword>
<proteinExistence type="inferred from homology"/>
<feature type="binding site" evidence="10">
    <location>
        <begin position="155"/>
        <end position="158"/>
    </location>
    <ligand>
        <name>substrate</name>
    </ligand>
</feature>
<keyword evidence="3 10" id="KW-0479">Metal-binding</keyword>
<evidence type="ECO:0000256" key="9">
    <source>
        <dbReference type="ARBA" id="ARBA00052017"/>
    </source>
</evidence>
<evidence type="ECO:0000256" key="5">
    <source>
        <dbReference type="ARBA" id="ARBA00022801"/>
    </source>
</evidence>
<dbReference type="GO" id="GO:0046872">
    <property type="term" value="F:metal ion binding"/>
    <property type="evidence" value="ECO:0007669"/>
    <property type="project" value="UniProtKB-KW"/>
</dbReference>
<dbReference type="GO" id="GO:0000166">
    <property type="term" value="F:nucleotide binding"/>
    <property type="evidence" value="ECO:0007669"/>
    <property type="project" value="UniProtKB-KW"/>
</dbReference>
<evidence type="ECO:0000313" key="12">
    <source>
        <dbReference type="EMBL" id="TFZ83712.1"/>
    </source>
</evidence>
<dbReference type="NCBIfam" id="TIGR00042">
    <property type="entry name" value="RdgB/HAM1 family non-canonical purine NTP pyrophosphatase"/>
    <property type="match status" value="1"/>
</dbReference>
<keyword evidence="13" id="KW-1185">Reference proteome</keyword>
<dbReference type="Proteomes" id="UP000297890">
    <property type="component" value="Unassembled WGS sequence"/>
</dbReference>
<dbReference type="CDD" id="cd00515">
    <property type="entry name" value="HAM1"/>
    <property type="match status" value="1"/>
</dbReference>
<evidence type="ECO:0000256" key="10">
    <source>
        <dbReference type="HAMAP-Rule" id="MF_01405"/>
    </source>
</evidence>
<dbReference type="Gene3D" id="3.90.950.10">
    <property type="match status" value="1"/>
</dbReference>
<sequence>MTREVILATGNAGKQREFAALLAPLDWTVIRQSERGVIPAPEEGMTFMENALAKARAASAQTGLPALADDSGLVVDALGGAPGVHSARYAGPNAQDADNVRHLLAALEPVGEMERSAHFYCVIVYLRHAADPEPLIGQGRWEGRILTAPQGTGGFGYDPVFWVPEQGCSAAELDPAVKNRLSHRGRALAALRTQLMAADD</sequence>
<evidence type="ECO:0000256" key="11">
    <source>
        <dbReference type="RuleBase" id="RU003781"/>
    </source>
</evidence>
<comment type="subunit">
    <text evidence="2 10">Homodimer.</text>
</comment>
<accession>A0A4Z0FCE4</accession>
<reference evidence="12 13" key="1">
    <citation type="journal article" date="2019" name="ISME J.">
        <title>Candidatus Macondimonas diazotrophica, a novel gammaproteobacterial genus dominating crude-oil-contaminated coastal sediments.</title>
        <authorList>
            <person name="Karthikeyan S."/>
            <person name="Konstantinidis K."/>
        </authorList>
    </citation>
    <scope>NUCLEOTIDE SEQUENCE [LARGE SCALE GENOMIC DNA]</scope>
    <source>
        <strain evidence="12 13">KTK01</strain>
    </source>
</reference>
<dbReference type="Pfam" id="PF01725">
    <property type="entry name" value="Ham1p_like"/>
    <property type="match status" value="1"/>
</dbReference>
<evidence type="ECO:0000256" key="3">
    <source>
        <dbReference type="ARBA" id="ARBA00022723"/>
    </source>
</evidence>
<keyword evidence="5 10" id="KW-0378">Hydrolase</keyword>
<dbReference type="GO" id="GO:0017111">
    <property type="term" value="F:ribonucleoside triphosphate phosphatase activity"/>
    <property type="evidence" value="ECO:0007669"/>
    <property type="project" value="InterPro"/>
</dbReference>
<dbReference type="AlphaFoldDB" id="A0A4Z0FCE4"/>
<dbReference type="GO" id="GO:0036222">
    <property type="term" value="F:XTP diphosphatase activity"/>
    <property type="evidence" value="ECO:0007669"/>
    <property type="project" value="UniProtKB-UniRule"/>
</dbReference>
<dbReference type="InterPro" id="IPR020922">
    <property type="entry name" value="dITP/XTP_pyrophosphatase"/>
</dbReference>
<keyword evidence="6 10" id="KW-0460">Magnesium</keyword>
<dbReference type="OrthoDB" id="9807456at2"/>
<evidence type="ECO:0000256" key="4">
    <source>
        <dbReference type="ARBA" id="ARBA00022741"/>
    </source>
</evidence>
<dbReference type="PANTHER" id="PTHR11067:SF9">
    <property type="entry name" value="INOSINE TRIPHOSPHATE PYROPHOSPHATASE"/>
    <property type="match status" value="1"/>
</dbReference>
<feature type="binding site" evidence="10">
    <location>
        <position position="71"/>
    </location>
    <ligand>
        <name>substrate</name>
    </ligand>
</feature>
<dbReference type="InterPro" id="IPR029001">
    <property type="entry name" value="ITPase-like_fam"/>
</dbReference>
<dbReference type="SUPFAM" id="SSF52972">
    <property type="entry name" value="ITPase-like"/>
    <property type="match status" value="1"/>
</dbReference>
<comment type="caution">
    <text evidence="12">The sequence shown here is derived from an EMBL/GenBank/DDBJ whole genome shotgun (WGS) entry which is preliminary data.</text>
</comment>
<evidence type="ECO:0000256" key="1">
    <source>
        <dbReference type="ARBA" id="ARBA00008023"/>
    </source>
</evidence>
<dbReference type="GO" id="GO:0036220">
    <property type="term" value="F:ITP diphosphatase activity"/>
    <property type="evidence" value="ECO:0007669"/>
    <property type="project" value="UniProtKB-UniRule"/>
</dbReference>
<name>A0A4Z0FCE4_9GAMM</name>
<comment type="catalytic activity">
    <reaction evidence="10">
        <text>ITP + H2O = IMP + diphosphate + H(+)</text>
        <dbReference type="Rhea" id="RHEA:29399"/>
        <dbReference type="ChEBI" id="CHEBI:15377"/>
        <dbReference type="ChEBI" id="CHEBI:15378"/>
        <dbReference type="ChEBI" id="CHEBI:33019"/>
        <dbReference type="ChEBI" id="CHEBI:58053"/>
        <dbReference type="ChEBI" id="CHEBI:61402"/>
        <dbReference type="EC" id="3.6.1.66"/>
    </reaction>
</comment>
<evidence type="ECO:0000256" key="7">
    <source>
        <dbReference type="ARBA" id="ARBA00023080"/>
    </source>
</evidence>
<evidence type="ECO:0000256" key="6">
    <source>
        <dbReference type="ARBA" id="ARBA00022842"/>
    </source>
</evidence>
<dbReference type="GO" id="GO:0035870">
    <property type="term" value="F:dITP diphosphatase activity"/>
    <property type="evidence" value="ECO:0007669"/>
    <property type="project" value="UniProtKB-UniRule"/>
</dbReference>
<comment type="catalytic activity">
    <reaction evidence="8 10">
        <text>dITP + H2O = dIMP + diphosphate + H(+)</text>
        <dbReference type="Rhea" id="RHEA:28342"/>
        <dbReference type="ChEBI" id="CHEBI:15377"/>
        <dbReference type="ChEBI" id="CHEBI:15378"/>
        <dbReference type="ChEBI" id="CHEBI:33019"/>
        <dbReference type="ChEBI" id="CHEBI:61194"/>
        <dbReference type="ChEBI" id="CHEBI:61382"/>
        <dbReference type="EC" id="3.6.1.66"/>
    </reaction>
</comment>
<dbReference type="HAMAP" id="MF_01405">
    <property type="entry name" value="Non_canon_purine_NTPase"/>
    <property type="match status" value="1"/>
</dbReference>
<gene>
    <name evidence="12" type="primary">rdgB</name>
    <name evidence="12" type="ORF">E4680_01610</name>
</gene>
<evidence type="ECO:0000313" key="13">
    <source>
        <dbReference type="Proteomes" id="UP000297890"/>
    </source>
</evidence>
<feature type="binding site" evidence="10">
    <location>
        <begin position="183"/>
        <end position="184"/>
    </location>
    <ligand>
        <name>substrate</name>
    </ligand>
</feature>
<dbReference type="EMBL" id="SRIO01000002">
    <property type="protein sequence ID" value="TFZ83712.1"/>
    <property type="molecule type" value="Genomic_DNA"/>
</dbReference>
<dbReference type="GO" id="GO:0009117">
    <property type="term" value="P:nucleotide metabolic process"/>
    <property type="evidence" value="ECO:0007669"/>
    <property type="project" value="UniProtKB-KW"/>
</dbReference>
<feature type="binding site" evidence="10">
    <location>
        <position position="178"/>
    </location>
    <ligand>
        <name>substrate</name>
    </ligand>
</feature>
<evidence type="ECO:0000256" key="8">
    <source>
        <dbReference type="ARBA" id="ARBA00051875"/>
    </source>
</evidence>
<dbReference type="RefSeq" id="WP_135280639.1">
    <property type="nucleotide sequence ID" value="NZ_SRIO01000002.1"/>
</dbReference>
<comment type="cofactor">
    <cofactor evidence="10">
        <name>Mg(2+)</name>
        <dbReference type="ChEBI" id="CHEBI:18420"/>
    </cofactor>
    <text evidence="10">Binds 1 Mg(2+) ion per subunit.</text>
</comment>
<feature type="active site" description="Proton acceptor" evidence="10">
    <location>
        <position position="70"/>
    </location>
</feature>
<feature type="binding site" evidence="10">
    <location>
        <begin position="9"/>
        <end position="14"/>
    </location>
    <ligand>
        <name>substrate</name>
    </ligand>
</feature>
<dbReference type="EC" id="3.6.1.66" evidence="10"/>
<comment type="catalytic activity">
    <reaction evidence="9 10">
        <text>XTP + H2O = XMP + diphosphate + H(+)</text>
        <dbReference type="Rhea" id="RHEA:28610"/>
        <dbReference type="ChEBI" id="CHEBI:15377"/>
        <dbReference type="ChEBI" id="CHEBI:15378"/>
        <dbReference type="ChEBI" id="CHEBI:33019"/>
        <dbReference type="ChEBI" id="CHEBI:57464"/>
        <dbReference type="ChEBI" id="CHEBI:61314"/>
        <dbReference type="EC" id="3.6.1.66"/>
    </reaction>
</comment>
<dbReference type="PANTHER" id="PTHR11067">
    <property type="entry name" value="INOSINE TRIPHOSPHATE PYROPHOSPHATASE/HAM1 PROTEIN"/>
    <property type="match status" value="1"/>
</dbReference>
<comment type="caution">
    <text evidence="10">Lacks conserved residue(s) required for the propagation of feature annotation.</text>
</comment>
<dbReference type="FunFam" id="3.90.950.10:FF:000001">
    <property type="entry name" value="dITP/XTP pyrophosphatase"/>
    <property type="match status" value="1"/>
</dbReference>
<comment type="similarity">
    <text evidence="1 10 11">Belongs to the HAM1 NTPase family.</text>
</comment>
<dbReference type="InterPro" id="IPR002637">
    <property type="entry name" value="RdgB/HAM1"/>
</dbReference>
<dbReference type="GO" id="GO:0009146">
    <property type="term" value="P:purine nucleoside triphosphate catabolic process"/>
    <property type="evidence" value="ECO:0007669"/>
    <property type="project" value="UniProtKB-UniRule"/>
</dbReference>
<evidence type="ECO:0000256" key="2">
    <source>
        <dbReference type="ARBA" id="ARBA00011738"/>
    </source>
</evidence>
<keyword evidence="7 10" id="KW-0546">Nucleotide metabolism</keyword>
<protein>
    <recommendedName>
        <fullName evidence="10">dITP/XTP pyrophosphatase</fullName>
        <ecNumber evidence="10">3.6.1.66</ecNumber>
    </recommendedName>
    <alternativeName>
        <fullName evidence="10">Non-canonical purine NTP pyrophosphatase</fullName>
    </alternativeName>
    <alternativeName>
        <fullName evidence="10">Non-standard purine NTP pyrophosphatase</fullName>
    </alternativeName>
    <alternativeName>
        <fullName evidence="10">Nucleoside-triphosphate diphosphatase</fullName>
    </alternativeName>
    <alternativeName>
        <fullName evidence="10">Nucleoside-triphosphate pyrophosphatase</fullName>
        <shortName evidence="10">NTPase</shortName>
    </alternativeName>
</protein>